<evidence type="ECO:0000259" key="11">
    <source>
        <dbReference type="Pfam" id="PF19310"/>
    </source>
</evidence>
<evidence type="ECO:0000256" key="8">
    <source>
        <dbReference type="ARBA" id="ARBA00026100"/>
    </source>
</evidence>
<evidence type="ECO:0000256" key="5">
    <source>
        <dbReference type="ARBA" id="ARBA00022833"/>
    </source>
</evidence>
<dbReference type="GO" id="GO:0004222">
    <property type="term" value="F:metalloendopeptidase activity"/>
    <property type="evidence" value="ECO:0007669"/>
    <property type="project" value="UniProtKB-EC"/>
</dbReference>
<keyword evidence="13" id="KW-1185">Reference proteome</keyword>
<dbReference type="GO" id="GO:0005829">
    <property type="term" value="C:cytosol"/>
    <property type="evidence" value="ECO:0007669"/>
    <property type="project" value="UniProtKB-ARBA"/>
</dbReference>
<dbReference type="Pfam" id="PF01432">
    <property type="entry name" value="Peptidase_M3"/>
    <property type="match status" value="1"/>
</dbReference>
<dbReference type="PANTHER" id="PTHR11804:SF84">
    <property type="entry name" value="SACCHAROLYSIN"/>
    <property type="match status" value="1"/>
</dbReference>
<dbReference type="Pfam" id="PF19310">
    <property type="entry name" value="TOP_N"/>
    <property type="match status" value="1"/>
</dbReference>
<comment type="catalytic activity">
    <reaction evidence="7">
        <text>Hydrolysis of oligopeptides, with broad specificity. Gly or Ala commonly occur as P1 or P1' residues, but more distant residues are also important, as is shown by the fact that Z-Gly-Pro-Gly-|-Gly-Pro-Ala is cleaved, but not Z-(Gly)(5).</text>
        <dbReference type="EC" id="3.4.24.70"/>
    </reaction>
</comment>
<dbReference type="SUPFAM" id="SSF55486">
    <property type="entry name" value="Metalloproteases ('zincins'), catalytic domain"/>
    <property type="match status" value="1"/>
</dbReference>
<comment type="caution">
    <text evidence="12">The sequence shown here is derived from an EMBL/GenBank/DDBJ whole genome shotgun (WGS) entry which is preliminary data.</text>
</comment>
<dbReference type="AlphaFoldDB" id="A0A1T0CNQ0"/>
<evidence type="ECO:0000256" key="6">
    <source>
        <dbReference type="ARBA" id="ARBA00023049"/>
    </source>
</evidence>
<evidence type="ECO:0000256" key="4">
    <source>
        <dbReference type="ARBA" id="ARBA00022801"/>
    </source>
</evidence>
<dbReference type="CDD" id="cd06456">
    <property type="entry name" value="M3A_DCP"/>
    <property type="match status" value="1"/>
</dbReference>
<dbReference type="InterPro" id="IPR024079">
    <property type="entry name" value="MetalloPept_cat_dom_sf"/>
</dbReference>
<dbReference type="GO" id="GO:0006508">
    <property type="term" value="P:proteolysis"/>
    <property type="evidence" value="ECO:0007669"/>
    <property type="project" value="UniProtKB-KW"/>
</dbReference>
<protein>
    <recommendedName>
        <fullName evidence="8">oligopeptidase A</fullName>
        <ecNumber evidence="8">3.4.24.70</ecNumber>
    </recommendedName>
</protein>
<dbReference type="InterPro" id="IPR045090">
    <property type="entry name" value="Pept_M3A_M3B"/>
</dbReference>
<proteinExistence type="inferred from homology"/>
<dbReference type="GO" id="GO:0046872">
    <property type="term" value="F:metal ion binding"/>
    <property type="evidence" value="ECO:0007669"/>
    <property type="project" value="UniProtKB-UniRule"/>
</dbReference>
<feature type="domain" description="Oligopeptidase A N-terminal" evidence="11">
    <location>
        <begin position="42"/>
        <end position="160"/>
    </location>
</feature>
<keyword evidence="4 9" id="KW-0378">Hydrolase</keyword>
<dbReference type="EMBL" id="MUYV01000011">
    <property type="protein sequence ID" value="OOS23943.1"/>
    <property type="molecule type" value="Genomic_DNA"/>
</dbReference>
<dbReference type="Proteomes" id="UP000190683">
    <property type="component" value="Unassembled WGS sequence"/>
</dbReference>
<evidence type="ECO:0000256" key="2">
    <source>
        <dbReference type="ARBA" id="ARBA00022670"/>
    </source>
</evidence>
<dbReference type="InterPro" id="IPR001567">
    <property type="entry name" value="Pept_M3A_M3B_dom"/>
</dbReference>
<name>A0A1T0CNQ0_9GAMM</name>
<feature type="domain" description="Peptidase M3A/M3B catalytic" evidence="10">
    <location>
        <begin position="241"/>
        <end position="700"/>
    </location>
</feature>
<keyword evidence="2 9" id="KW-0645">Protease</keyword>
<keyword evidence="3 9" id="KW-0479">Metal-binding</keyword>
<dbReference type="STRING" id="573983.B0681_08250"/>
<evidence type="ECO:0000256" key="1">
    <source>
        <dbReference type="ARBA" id="ARBA00006040"/>
    </source>
</evidence>
<dbReference type="PANTHER" id="PTHR11804">
    <property type="entry name" value="PROTEASE M3 THIMET OLIGOPEPTIDASE-RELATED"/>
    <property type="match status" value="1"/>
</dbReference>
<keyword evidence="6 9" id="KW-0482">Metalloprotease</keyword>
<evidence type="ECO:0000256" key="7">
    <source>
        <dbReference type="ARBA" id="ARBA00024603"/>
    </source>
</evidence>
<dbReference type="Gene3D" id="3.40.390.10">
    <property type="entry name" value="Collagenase (Catalytic Domain)"/>
    <property type="match status" value="1"/>
</dbReference>
<accession>A0A1T0CNQ0</accession>
<dbReference type="InterPro" id="IPR045666">
    <property type="entry name" value="OpdA_N"/>
</dbReference>
<dbReference type="InterPro" id="IPR034005">
    <property type="entry name" value="M3A_DCP"/>
</dbReference>
<evidence type="ECO:0000259" key="10">
    <source>
        <dbReference type="Pfam" id="PF01432"/>
    </source>
</evidence>
<sequence length="707" mass="77978">MMIDLTNTTLDGRLQLIDYAKATPDTLMTLIEAALHDAITALDVIETDALPTDATAAIALIEKFDESNVAIERYFGALSHLNSVASTDEIRQAHHEMLPKLSDFSTRVGQSTALYQLYQLVSDQFDSLPSDYQTDAWRAAIDKQLQSFIRSGVALDDAKKAEFGDIQSKLSLLSAKFADNVMDATRHYARPLTADELSGISENGLALLKAAGDAYRAAHPDAKTPTDYVATLDVPMYLAVMQFAHDASLREELYHAYNTRASDQSPDTTAFDNAKVMVDILNLRTQKAKLLGLNDYSEYSLAPKMADSSDEIERFLLSLSKAAKPQAMAEYAELQDFAKSLGIDELKPWDVAYVSEKLRQAKFSLTSDELRPYFPLPVVLDGMFEIFCTLFGVRLAMVDKSDYSAWHEDVLFCQVMDDDHDTLLGGLYLDLFARSGKQGGAWLNGFGSRRKAGDDLQLPTGVIVGNFAPPLGDKPSLLSFDEVTTLFHEFGHALHHLLTEVDVAEVSGINGVEWDAVELPSQFMENFAITDEGLALISRHVDTGEALPSDKKAALLNAQHFQAGMQILRQMEFGLYDLRLHTATMTNFGHVSYTDILSVADAVRQEVAVVMPPAYQRFGNGFSHIFAGGYACGYYSYIWAEVLSADAFAKFEEDGIFNPATGRAFRAEILARGSSRDAKDNYLAFRGRTATPDALLRHRGITGNLEA</sequence>
<gene>
    <name evidence="12" type="ORF">B0681_08250</name>
</gene>
<dbReference type="GO" id="GO:0006518">
    <property type="term" value="P:peptide metabolic process"/>
    <property type="evidence" value="ECO:0007669"/>
    <property type="project" value="TreeGrafter"/>
</dbReference>
<dbReference type="EC" id="3.4.24.70" evidence="8"/>
<dbReference type="FunFam" id="3.40.390.10:FF:000009">
    <property type="entry name" value="Oligopeptidase A"/>
    <property type="match status" value="1"/>
</dbReference>
<comment type="cofactor">
    <cofactor evidence="9">
        <name>Zn(2+)</name>
        <dbReference type="ChEBI" id="CHEBI:29105"/>
    </cofactor>
    <text evidence="9">Binds 1 zinc ion.</text>
</comment>
<evidence type="ECO:0000313" key="12">
    <source>
        <dbReference type="EMBL" id="OOS23943.1"/>
    </source>
</evidence>
<keyword evidence="5 9" id="KW-0862">Zinc</keyword>
<dbReference type="InterPro" id="IPR024077">
    <property type="entry name" value="Neurolysin/TOP_dom2"/>
</dbReference>
<reference evidence="12 13" key="1">
    <citation type="submission" date="2017-02" db="EMBL/GenBank/DDBJ databases">
        <title>Draft genome sequence of Moraxella porci CCUG 54912T type strain.</title>
        <authorList>
            <person name="Salva-Serra F."/>
            <person name="Engstrom-Jakobsson H."/>
            <person name="Thorell K."/>
            <person name="Jaen-Luchoro D."/>
            <person name="Gonzales-Siles L."/>
            <person name="Karlsson R."/>
            <person name="Yazdan S."/>
            <person name="Boulund F."/>
            <person name="Johnning A."/>
            <person name="Engstrand L."/>
            <person name="Kristiansson E."/>
            <person name="Moore E."/>
        </authorList>
    </citation>
    <scope>NUCLEOTIDE SEQUENCE [LARGE SCALE GENOMIC DNA]</scope>
    <source>
        <strain evidence="12 13">CCUG 54912</strain>
    </source>
</reference>
<evidence type="ECO:0000256" key="3">
    <source>
        <dbReference type="ARBA" id="ARBA00022723"/>
    </source>
</evidence>
<dbReference type="Gene3D" id="1.10.1370.10">
    <property type="entry name" value="Neurolysin, domain 3"/>
    <property type="match status" value="1"/>
</dbReference>
<evidence type="ECO:0000256" key="9">
    <source>
        <dbReference type="RuleBase" id="RU003435"/>
    </source>
</evidence>
<evidence type="ECO:0000313" key="13">
    <source>
        <dbReference type="Proteomes" id="UP000190683"/>
    </source>
</evidence>
<organism evidence="12 13">
    <name type="scientific">Moraxella porci DSM 25326</name>
    <dbReference type="NCBI Taxonomy" id="573983"/>
    <lineage>
        <taxon>Bacteria</taxon>
        <taxon>Pseudomonadati</taxon>
        <taxon>Pseudomonadota</taxon>
        <taxon>Gammaproteobacteria</taxon>
        <taxon>Moraxellales</taxon>
        <taxon>Moraxellaceae</taxon>
        <taxon>Moraxella</taxon>
    </lineage>
</organism>
<comment type="similarity">
    <text evidence="1 9">Belongs to the peptidase M3 family.</text>
</comment>